<dbReference type="Proteomes" id="UP000784294">
    <property type="component" value="Unassembled WGS sequence"/>
</dbReference>
<organism evidence="4 5">
    <name type="scientific">Protopolystoma xenopodis</name>
    <dbReference type="NCBI Taxonomy" id="117903"/>
    <lineage>
        <taxon>Eukaryota</taxon>
        <taxon>Metazoa</taxon>
        <taxon>Spiralia</taxon>
        <taxon>Lophotrochozoa</taxon>
        <taxon>Platyhelminthes</taxon>
        <taxon>Monogenea</taxon>
        <taxon>Polyopisthocotylea</taxon>
        <taxon>Polystomatidea</taxon>
        <taxon>Polystomatidae</taxon>
        <taxon>Protopolystoma</taxon>
    </lineage>
</organism>
<name>A0A448XR87_9PLAT</name>
<dbReference type="Pfam" id="PF00245">
    <property type="entry name" value="Alk_phosphatase"/>
    <property type="match status" value="1"/>
</dbReference>
<evidence type="ECO:0000256" key="1">
    <source>
        <dbReference type="ARBA" id="ARBA00012647"/>
    </source>
</evidence>
<dbReference type="EC" id="3.1.3.1" evidence="1"/>
<keyword evidence="2" id="KW-0597">Phosphoprotein</keyword>
<dbReference type="Gene3D" id="3.40.720.10">
    <property type="entry name" value="Alkaline Phosphatase, subunit A"/>
    <property type="match status" value="1"/>
</dbReference>
<accession>A0A448XR87</accession>
<proteinExistence type="predicted"/>
<dbReference type="OrthoDB" id="5818554at2759"/>
<keyword evidence="5" id="KW-1185">Reference proteome</keyword>
<comment type="caution">
    <text evidence="4">The sequence shown here is derived from an EMBL/GenBank/DDBJ whole genome shotgun (WGS) entry which is preliminary data.</text>
</comment>
<dbReference type="PANTHER" id="PTHR11596">
    <property type="entry name" value="ALKALINE PHOSPHATASE"/>
    <property type="match status" value="1"/>
</dbReference>
<reference evidence="4" key="1">
    <citation type="submission" date="2018-11" db="EMBL/GenBank/DDBJ databases">
        <authorList>
            <consortium name="Pathogen Informatics"/>
        </authorList>
    </citation>
    <scope>NUCLEOTIDE SEQUENCE</scope>
</reference>
<evidence type="ECO:0000313" key="4">
    <source>
        <dbReference type="EMBL" id="VEL42922.1"/>
    </source>
</evidence>
<dbReference type="GO" id="GO:0046872">
    <property type="term" value="F:metal ion binding"/>
    <property type="evidence" value="ECO:0007669"/>
    <property type="project" value="UniProtKB-KW"/>
</dbReference>
<evidence type="ECO:0000256" key="3">
    <source>
        <dbReference type="PIRSR" id="PIRSR601952-2"/>
    </source>
</evidence>
<feature type="binding site" evidence="3">
    <location>
        <position position="54"/>
    </location>
    <ligand>
        <name>Zn(2+)</name>
        <dbReference type="ChEBI" id="CHEBI:29105"/>
        <label>2</label>
    </ligand>
</feature>
<dbReference type="InterPro" id="IPR001952">
    <property type="entry name" value="Alkaline_phosphatase"/>
</dbReference>
<dbReference type="GO" id="GO:0004035">
    <property type="term" value="F:alkaline phosphatase activity"/>
    <property type="evidence" value="ECO:0007669"/>
    <property type="project" value="UniProtKB-EC"/>
</dbReference>
<protein>
    <recommendedName>
        <fullName evidence="1">alkaline phosphatase</fullName>
        <ecNumber evidence="1">3.1.3.1</ecNumber>
    </recommendedName>
</protein>
<dbReference type="AlphaFoldDB" id="A0A448XR87"/>
<comment type="cofactor">
    <cofactor evidence="3">
        <name>Zn(2+)</name>
        <dbReference type="ChEBI" id="CHEBI:29105"/>
    </cofactor>
    <text evidence="3">Binds 2 Zn(2+) ions.</text>
</comment>
<evidence type="ECO:0000313" key="5">
    <source>
        <dbReference type="Proteomes" id="UP000784294"/>
    </source>
</evidence>
<keyword evidence="3" id="KW-0862">Zinc</keyword>
<dbReference type="SUPFAM" id="SSF53649">
    <property type="entry name" value="Alkaline phosphatase-like"/>
    <property type="match status" value="1"/>
</dbReference>
<gene>
    <name evidence="4" type="ORF">PXEA_LOCUS36362</name>
</gene>
<evidence type="ECO:0000256" key="2">
    <source>
        <dbReference type="ARBA" id="ARBA00022553"/>
    </source>
</evidence>
<sequence length="129" mass="14218">MSLQTLDKIPYTILGYANGPSAEVNAPRKDLSKVDTEANDFRQQSLVPVDSETHGGEDVPIYAVGPFSFVFHRSRDNTFIAHAISAALCIGPFKPLQHCNHGNTCTSNLAIIALLTLMSIIYRQRWDDA</sequence>
<dbReference type="EMBL" id="CAAALY010277592">
    <property type="protein sequence ID" value="VEL42922.1"/>
    <property type="molecule type" value="Genomic_DNA"/>
</dbReference>
<dbReference type="InterPro" id="IPR017850">
    <property type="entry name" value="Alkaline_phosphatase_core_sf"/>
</dbReference>
<dbReference type="PANTHER" id="PTHR11596:SF5">
    <property type="entry name" value="ALKALINE PHOSPHATASE"/>
    <property type="match status" value="1"/>
</dbReference>
<keyword evidence="3" id="KW-0479">Metal-binding</keyword>